<dbReference type="PANTHER" id="PTHR24418">
    <property type="entry name" value="TYROSINE-PROTEIN KINASE"/>
    <property type="match status" value="1"/>
</dbReference>
<feature type="region of interest" description="Disordered" evidence="3">
    <location>
        <begin position="197"/>
        <end position="306"/>
    </location>
</feature>
<dbReference type="Pfam" id="PF07714">
    <property type="entry name" value="PK_Tyr_Ser-Thr"/>
    <property type="match status" value="1"/>
</dbReference>
<protein>
    <recommendedName>
        <fullName evidence="4">Protein kinase domain-containing protein</fullName>
    </recommendedName>
</protein>
<organism evidence="5 6">
    <name type="scientific">Bursaphelenchus okinawaensis</name>
    <dbReference type="NCBI Taxonomy" id="465554"/>
    <lineage>
        <taxon>Eukaryota</taxon>
        <taxon>Metazoa</taxon>
        <taxon>Ecdysozoa</taxon>
        <taxon>Nematoda</taxon>
        <taxon>Chromadorea</taxon>
        <taxon>Rhabditida</taxon>
        <taxon>Tylenchina</taxon>
        <taxon>Tylenchomorpha</taxon>
        <taxon>Aphelenchoidea</taxon>
        <taxon>Aphelenchoididae</taxon>
        <taxon>Bursaphelenchus</taxon>
    </lineage>
</organism>
<dbReference type="GO" id="GO:0005524">
    <property type="term" value="F:ATP binding"/>
    <property type="evidence" value="ECO:0007669"/>
    <property type="project" value="UniProtKB-KW"/>
</dbReference>
<dbReference type="InterPro" id="IPR000719">
    <property type="entry name" value="Prot_kinase_dom"/>
</dbReference>
<dbReference type="Proteomes" id="UP000614601">
    <property type="component" value="Unassembled WGS sequence"/>
</dbReference>
<dbReference type="InterPro" id="IPR001245">
    <property type="entry name" value="Ser-Thr/Tyr_kinase_cat_dom"/>
</dbReference>
<evidence type="ECO:0000256" key="3">
    <source>
        <dbReference type="SAM" id="MobiDB-lite"/>
    </source>
</evidence>
<sequence>MGAGGSKRYRQIEEEYDKYILRWDYYPRHPAFFQGPAGTVVYAFKFYPKVHYVAHDTKEAKFMEDMVYVMAVNGCKGLIPVVFLQIYNDIGKPYTFLGNVLQQHMFKQNLIESKWHVPYVPFHNISVYMSENVVEAGSWLICNPQETQPTSDRWPDYWLAIKTCNGYVQKHIQIFKETYDHNKALATRVYLEAFRKDDSAPKESAPKEPVSKKTGQKESTPKEPKGPTQKDSVPKEPAKKPEATPKAAQKEEKAPKLEQKEKNAPKADQKEAKKDEKLAEKEQKVEEKQQKGKAEGKKPDESSKNETFLDEASYPWIQLYPKKLITDTFPGVAEPSPPVLFLRIRRTTTGRYYLFRQHEETFSTIYHLLDAYYGHVLPLDTSYSLILGDPVLLHSDPQPGIRPVDMPVPAPLRPMIRCIGIARTLLPVWKEKNEYANYGPVEVASYANLPGLYTFGYAMAETKKLSGISPVGQCSLGIVTMYGKKRKSVIKFIKSNDFIYHEQFLKDIMKLHIHTRKRQDFTKKEGHYYKPTGMNFLAKFHGCDITSERKWIGYERVGLYSLSEMMKLWTEQKKSLFLRAKLEIIYQIVCGMRHLEQNGLCHRNLKASNVIVKEDYDYNWSVVITDYMLPYSFLLNKSTKPIPYERLHWRWMAPESLTKGQFDIVSDVWAFGCTVFELMTWGKVPWYYDKDITVPADIIQKTNKGFLMTNDPKVPDYTVRLSEICMETDTKLRPSFHKLLNFLGVLLYDATKPVERTLYDNAMSKCKGSVTTGNAKTLR</sequence>
<accession>A0A811KCD0</accession>
<proteinExistence type="predicted"/>
<dbReference type="OrthoDB" id="4062651at2759"/>
<dbReference type="InterPro" id="IPR011009">
    <property type="entry name" value="Kinase-like_dom_sf"/>
</dbReference>
<feature type="compositionally biased region" description="Basic and acidic residues" evidence="3">
    <location>
        <begin position="197"/>
        <end position="225"/>
    </location>
</feature>
<evidence type="ECO:0000256" key="1">
    <source>
        <dbReference type="ARBA" id="ARBA00022741"/>
    </source>
</evidence>
<name>A0A811KCD0_9BILA</name>
<dbReference type="Proteomes" id="UP000783686">
    <property type="component" value="Unassembled WGS sequence"/>
</dbReference>
<keyword evidence="6" id="KW-1185">Reference proteome</keyword>
<evidence type="ECO:0000313" key="5">
    <source>
        <dbReference type="EMBL" id="CAD5213423.1"/>
    </source>
</evidence>
<dbReference type="SUPFAM" id="SSF56112">
    <property type="entry name" value="Protein kinase-like (PK-like)"/>
    <property type="match status" value="1"/>
</dbReference>
<evidence type="ECO:0000256" key="2">
    <source>
        <dbReference type="ARBA" id="ARBA00022840"/>
    </source>
</evidence>
<comment type="caution">
    <text evidence="5">The sequence shown here is derived from an EMBL/GenBank/DDBJ whole genome shotgun (WGS) entry which is preliminary data.</text>
</comment>
<dbReference type="PRINTS" id="PR00109">
    <property type="entry name" value="TYRKINASE"/>
</dbReference>
<keyword evidence="1" id="KW-0547">Nucleotide-binding</keyword>
<dbReference type="Gene3D" id="1.10.510.10">
    <property type="entry name" value="Transferase(Phosphotransferase) domain 1"/>
    <property type="match status" value="1"/>
</dbReference>
<dbReference type="EMBL" id="CAJFDH010000003">
    <property type="protein sequence ID" value="CAD5213423.1"/>
    <property type="molecule type" value="Genomic_DNA"/>
</dbReference>
<dbReference type="GO" id="GO:0004672">
    <property type="term" value="F:protein kinase activity"/>
    <property type="evidence" value="ECO:0007669"/>
    <property type="project" value="InterPro"/>
</dbReference>
<reference evidence="5" key="1">
    <citation type="submission" date="2020-09" db="EMBL/GenBank/DDBJ databases">
        <authorList>
            <person name="Kikuchi T."/>
        </authorList>
    </citation>
    <scope>NUCLEOTIDE SEQUENCE</scope>
    <source>
        <strain evidence="5">SH1</strain>
    </source>
</reference>
<gene>
    <name evidence="5" type="ORF">BOKJ2_LOCUS5085</name>
</gene>
<feature type="compositionally biased region" description="Basic and acidic residues" evidence="3">
    <location>
        <begin position="232"/>
        <end position="304"/>
    </location>
</feature>
<dbReference type="PROSITE" id="PS50011">
    <property type="entry name" value="PROTEIN_KINASE_DOM"/>
    <property type="match status" value="1"/>
</dbReference>
<dbReference type="AlphaFoldDB" id="A0A811KCD0"/>
<evidence type="ECO:0000259" key="4">
    <source>
        <dbReference type="PROSITE" id="PS50011"/>
    </source>
</evidence>
<dbReference type="InterPro" id="IPR050198">
    <property type="entry name" value="Non-receptor_tyrosine_kinases"/>
</dbReference>
<feature type="domain" description="Protein kinase" evidence="4">
    <location>
        <begin position="465"/>
        <end position="747"/>
    </location>
</feature>
<evidence type="ECO:0000313" key="6">
    <source>
        <dbReference type="Proteomes" id="UP000614601"/>
    </source>
</evidence>
<dbReference type="EMBL" id="CAJFCW020000003">
    <property type="protein sequence ID" value="CAG9100837.1"/>
    <property type="molecule type" value="Genomic_DNA"/>
</dbReference>
<keyword evidence="2" id="KW-0067">ATP-binding</keyword>